<protein>
    <submittedName>
        <fullName evidence="3">Uncharacterized protein</fullName>
    </submittedName>
</protein>
<dbReference type="AlphaFoldDB" id="A0A1B8GFI4"/>
<dbReference type="PANTHER" id="PTHR23422:SF11">
    <property type="entry name" value="DIPEPTIDYL PEPTIDASE 3"/>
    <property type="match status" value="1"/>
</dbReference>
<keyword evidence="4" id="KW-1185">Reference proteome</keyword>
<dbReference type="GO" id="GO:0005737">
    <property type="term" value="C:cytoplasm"/>
    <property type="evidence" value="ECO:0007669"/>
    <property type="project" value="TreeGrafter"/>
</dbReference>
<dbReference type="InterPro" id="IPR039461">
    <property type="entry name" value="Peptidase_M49"/>
</dbReference>
<dbReference type="EMBL" id="KV460242">
    <property type="protein sequence ID" value="OBT94563.1"/>
    <property type="molecule type" value="Genomic_DNA"/>
</dbReference>
<dbReference type="Proteomes" id="UP000091956">
    <property type="component" value="Unassembled WGS sequence"/>
</dbReference>
<proteinExistence type="predicted"/>
<name>A0A1B8GFI4_9PEZI</name>
<dbReference type="GO" id="GO:0008239">
    <property type="term" value="F:dipeptidyl-peptidase activity"/>
    <property type="evidence" value="ECO:0007669"/>
    <property type="project" value="TreeGrafter"/>
</dbReference>
<evidence type="ECO:0000313" key="3">
    <source>
        <dbReference type="EMBL" id="OBT94563.1"/>
    </source>
</evidence>
<gene>
    <name evidence="3" type="ORF">VE01_07974</name>
</gene>
<organism evidence="3 4">
    <name type="scientific">Pseudogymnoascus verrucosus</name>
    <dbReference type="NCBI Taxonomy" id="342668"/>
    <lineage>
        <taxon>Eukaryota</taxon>
        <taxon>Fungi</taxon>
        <taxon>Dikarya</taxon>
        <taxon>Ascomycota</taxon>
        <taxon>Pezizomycotina</taxon>
        <taxon>Leotiomycetes</taxon>
        <taxon>Thelebolales</taxon>
        <taxon>Thelebolaceae</taxon>
        <taxon>Pseudogymnoascus</taxon>
    </lineage>
</organism>
<dbReference type="STRING" id="342668.A0A1B8GFI4"/>
<reference evidence="3 4" key="1">
    <citation type="submission" date="2016-03" db="EMBL/GenBank/DDBJ databases">
        <title>Comparative genomics of Pseudogymnoascus destructans, the fungus causing white-nose syndrome of bats.</title>
        <authorList>
            <person name="Palmer J.M."/>
            <person name="Drees K.P."/>
            <person name="Foster J.T."/>
            <person name="Lindner D.L."/>
        </authorList>
    </citation>
    <scope>NUCLEOTIDE SEQUENCE [LARGE SCALE GENOMIC DNA]</scope>
    <source>
        <strain evidence="3 4">UAMH 10579</strain>
    </source>
</reference>
<dbReference type="RefSeq" id="XP_018128296.1">
    <property type="nucleotide sequence ID" value="XM_018277402.1"/>
</dbReference>
<evidence type="ECO:0000256" key="2">
    <source>
        <dbReference type="ARBA" id="ARBA00022801"/>
    </source>
</evidence>
<evidence type="ECO:0000313" key="4">
    <source>
        <dbReference type="Proteomes" id="UP000091956"/>
    </source>
</evidence>
<dbReference type="GO" id="GO:0046872">
    <property type="term" value="F:metal ion binding"/>
    <property type="evidence" value="ECO:0007669"/>
    <property type="project" value="UniProtKB-KW"/>
</dbReference>
<keyword evidence="2" id="KW-0378">Hydrolase</keyword>
<keyword evidence="1" id="KW-0479">Metal-binding</keyword>
<accession>A0A1B8GFI4</accession>
<dbReference type="PANTHER" id="PTHR23422">
    <property type="entry name" value="DIPEPTIDYL PEPTIDASE III-RELATED"/>
    <property type="match status" value="1"/>
</dbReference>
<dbReference type="OrthoDB" id="4694525at2759"/>
<dbReference type="GeneID" id="28841360"/>
<sequence length="240" mass="27562">MSLEHGILPLTGKAITCWYKPGQTWTSQFGELATTVDECRAELVGAYLMDDPELLSLFGFTTDSEITNDDHESPSQSNIFTYILYLQLGVDGLRGLQNFNIDNKKWGQAHSRAHFAMLKCLVTDGNGFMSVKCDLTEKSLIVQVDRSKIRTHGKRALRNMLLRLHIYRCTADIQSCRTYYEELSKVDGKYLEWRDIVLANKEPKWVFVQANTFLHGDQVRIREYDATDEGVIQSWAKRRV</sequence>
<evidence type="ECO:0000256" key="1">
    <source>
        <dbReference type="ARBA" id="ARBA00022723"/>
    </source>
</evidence>
<dbReference type="Pfam" id="PF03571">
    <property type="entry name" value="Peptidase_M49"/>
    <property type="match status" value="1"/>
</dbReference>
<reference evidence="4" key="2">
    <citation type="journal article" date="2018" name="Nat. Commun.">
        <title>Extreme sensitivity to ultraviolet light in the fungal pathogen causing white-nose syndrome of bats.</title>
        <authorList>
            <person name="Palmer J.M."/>
            <person name="Drees K.P."/>
            <person name="Foster J.T."/>
            <person name="Lindner D.L."/>
        </authorList>
    </citation>
    <scope>NUCLEOTIDE SEQUENCE [LARGE SCALE GENOMIC DNA]</scope>
    <source>
        <strain evidence="4">UAMH 10579</strain>
    </source>
</reference>